<dbReference type="EMBL" id="KI396509">
    <property type="protein sequence ID" value="ERM97360.1"/>
    <property type="molecule type" value="Genomic_DNA"/>
</dbReference>
<accession>W1NQV8</accession>
<evidence type="ECO:0000313" key="1">
    <source>
        <dbReference type="EMBL" id="ERM97360.1"/>
    </source>
</evidence>
<organism evidence="1 2">
    <name type="scientific">Amborella trichopoda</name>
    <dbReference type="NCBI Taxonomy" id="13333"/>
    <lineage>
        <taxon>Eukaryota</taxon>
        <taxon>Viridiplantae</taxon>
        <taxon>Streptophyta</taxon>
        <taxon>Embryophyta</taxon>
        <taxon>Tracheophyta</taxon>
        <taxon>Spermatophyta</taxon>
        <taxon>Magnoliopsida</taxon>
        <taxon>Amborellales</taxon>
        <taxon>Amborellaceae</taxon>
        <taxon>Amborella</taxon>
    </lineage>
</organism>
<reference evidence="2" key="1">
    <citation type="journal article" date="2013" name="Science">
        <title>The Amborella genome and the evolution of flowering plants.</title>
        <authorList>
            <consortium name="Amborella Genome Project"/>
        </authorList>
    </citation>
    <scope>NUCLEOTIDE SEQUENCE [LARGE SCALE GENOMIC DNA]</scope>
</reference>
<sequence>MRRPLRFDSGQDYALEANRVTPPFFKQNYASKVDLELLTLRHHTLPELIDSAPNQSGFHTQFQFWERFCWS</sequence>
<dbReference type="AlphaFoldDB" id="W1NQV8"/>
<keyword evidence="2" id="KW-1185">Reference proteome</keyword>
<dbReference type="Proteomes" id="UP000017836">
    <property type="component" value="Unassembled WGS sequence"/>
</dbReference>
<proteinExistence type="predicted"/>
<feature type="non-terminal residue" evidence="1">
    <location>
        <position position="71"/>
    </location>
</feature>
<protein>
    <submittedName>
        <fullName evidence="1">Uncharacterized protein</fullName>
    </submittedName>
</protein>
<name>W1NQV8_AMBTC</name>
<evidence type="ECO:0000313" key="2">
    <source>
        <dbReference type="Proteomes" id="UP000017836"/>
    </source>
</evidence>
<gene>
    <name evidence="1" type="ORF">AMTR_s00073p00181960</name>
</gene>
<dbReference type="Gramene" id="ERM97360">
    <property type="protein sequence ID" value="ERM97360"/>
    <property type="gene ID" value="AMTR_s00073p00181960"/>
</dbReference>
<dbReference type="HOGENOM" id="CLU_2747478_0_0_1"/>